<protein>
    <submittedName>
        <fullName evidence="1">Uncharacterized protein</fullName>
    </submittedName>
</protein>
<reference evidence="1" key="2">
    <citation type="submission" date="2021-08" db="EMBL/GenBank/DDBJ databases">
        <authorList>
            <person name="Gostincar C."/>
            <person name="Sun X."/>
            <person name="Song Z."/>
            <person name="Gunde-Cimerman N."/>
        </authorList>
    </citation>
    <scope>NUCLEOTIDE SEQUENCE</scope>
    <source>
        <strain evidence="1">EXF-9911</strain>
    </source>
</reference>
<gene>
    <name evidence="1" type="ORF">KCU76_g13189</name>
</gene>
<organism evidence="1 2">
    <name type="scientific">Aureobasidium melanogenum</name>
    <name type="common">Aureobasidium pullulans var. melanogenum</name>
    <dbReference type="NCBI Taxonomy" id="46634"/>
    <lineage>
        <taxon>Eukaryota</taxon>
        <taxon>Fungi</taxon>
        <taxon>Dikarya</taxon>
        <taxon>Ascomycota</taxon>
        <taxon>Pezizomycotina</taxon>
        <taxon>Dothideomycetes</taxon>
        <taxon>Dothideomycetidae</taxon>
        <taxon>Dothideales</taxon>
        <taxon>Saccotheciaceae</taxon>
        <taxon>Aureobasidium</taxon>
    </lineage>
</organism>
<comment type="caution">
    <text evidence="1">The sequence shown here is derived from an EMBL/GenBank/DDBJ whole genome shotgun (WGS) entry which is preliminary data.</text>
</comment>
<reference evidence="1" key="1">
    <citation type="journal article" date="2021" name="J Fungi (Basel)">
        <title>Virulence traits and population genomics of the black yeast Aureobasidium melanogenum.</title>
        <authorList>
            <person name="Cernosa A."/>
            <person name="Sun X."/>
            <person name="Gostincar C."/>
            <person name="Fang C."/>
            <person name="Gunde-Cimerman N."/>
            <person name="Song Z."/>
        </authorList>
    </citation>
    <scope>NUCLEOTIDE SEQUENCE</scope>
    <source>
        <strain evidence="1">EXF-9911</strain>
    </source>
</reference>
<dbReference type="AlphaFoldDB" id="A0A9P8E8J3"/>
<feature type="non-terminal residue" evidence="1">
    <location>
        <position position="269"/>
    </location>
</feature>
<name>A0A9P8E8J3_AURME</name>
<dbReference type="OrthoDB" id="10499694at2759"/>
<evidence type="ECO:0000313" key="2">
    <source>
        <dbReference type="Proteomes" id="UP000779574"/>
    </source>
</evidence>
<accession>A0A9P8E8J3</accession>
<dbReference type="EMBL" id="JAHFXF010000724">
    <property type="protein sequence ID" value="KAG9683312.1"/>
    <property type="molecule type" value="Genomic_DNA"/>
</dbReference>
<sequence length="269" mass="31044">MPGLLDLSTELRLAIFEEVFNEADIDALTHPLLHVCHTTRAEYTDVLSGRFSMNVVGIPGAGYHKRCQSGHRGALLLGRMYESLTPKLSMIRDHDRTQMRPRKKKMDFFAFADSPFAWLIEHARSAVIKFVDYDLFSKGYWRSPVFLPDYSIKLGQDITIEPLFEGGIWDQYGYKIISIKEEMLDFARIELNKWKTGQIDKEASESVTTRNLTLDGRQTRWILSFMRDFDDERLKVLMTNPSRRAASEDQALVYPAGIEMSLEDFGRMN</sequence>
<proteinExistence type="predicted"/>
<evidence type="ECO:0000313" key="1">
    <source>
        <dbReference type="EMBL" id="KAG9683312.1"/>
    </source>
</evidence>
<dbReference type="Proteomes" id="UP000779574">
    <property type="component" value="Unassembled WGS sequence"/>
</dbReference>